<gene>
    <name evidence="2" type="ORF">AAF712_002299</name>
</gene>
<feature type="region of interest" description="Disordered" evidence="1">
    <location>
        <begin position="19"/>
        <end position="39"/>
    </location>
</feature>
<proteinExistence type="predicted"/>
<organism evidence="2 3">
    <name type="scientific">Marasmius tenuissimus</name>
    <dbReference type="NCBI Taxonomy" id="585030"/>
    <lineage>
        <taxon>Eukaryota</taxon>
        <taxon>Fungi</taxon>
        <taxon>Dikarya</taxon>
        <taxon>Basidiomycota</taxon>
        <taxon>Agaricomycotina</taxon>
        <taxon>Agaricomycetes</taxon>
        <taxon>Agaricomycetidae</taxon>
        <taxon>Agaricales</taxon>
        <taxon>Marasmiineae</taxon>
        <taxon>Marasmiaceae</taxon>
        <taxon>Marasmius</taxon>
    </lineage>
</organism>
<dbReference type="EMBL" id="JBBXMP010000006">
    <property type="protein sequence ID" value="KAL0070467.1"/>
    <property type="molecule type" value="Genomic_DNA"/>
</dbReference>
<evidence type="ECO:0000313" key="2">
    <source>
        <dbReference type="EMBL" id="KAL0070467.1"/>
    </source>
</evidence>
<comment type="caution">
    <text evidence="2">The sequence shown here is derived from an EMBL/GenBank/DDBJ whole genome shotgun (WGS) entry which is preliminary data.</text>
</comment>
<evidence type="ECO:0000313" key="3">
    <source>
        <dbReference type="Proteomes" id="UP001437256"/>
    </source>
</evidence>
<reference evidence="2 3" key="1">
    <citation type="submission" date="2024-05" db="EMBL/GenBank/DDBJ databases">
        <title>A draft genome resource for the thread blight pathogen Marasmius tenuissimus strain MS-2.</title>
        <authorList>
            <person name="Yulfo-Soto G.E."/>
            <person name="Baruah I.K."/>
            <person name="Amoako-Attah I."/>
            <person name="Bukari Y."/>
            <person name="Meinhardt L.W."/>
            <person name="Bailey B.A."/>
            <person name="Cohen S.P."/>
        </authorList>
    </citation>
    <scope>NUCLEOTIDE SEQUENCE [LARGE SCALE GENOMIC DNA]</scope>
    <source>
        <strain evidence="2 3">MS-2</strain>
    </source>
</reference>
<dbReference type="Proteomes" id="UP001437256">
    <property type="component" value="Unassembled WGS sequence"/>
</dbReference>
<protein>
    <submittedName>
        <fullName evidence="2">Uncharacterized protein</fullName>
    </submittedName>
</protein>
<sequence>MPAPDNDNVRVNDTILLSLSSPPERAHEPPYPTRQVPSLPFGTSDTSVTIKQRLQACDSHCPEICLGTAKSKDDKDLSFILKLYIPSKMASSERFKVRSLDDSVKMEAEAYEKLAEFQGSTVPYFFGTHSINLSSGVKAYVLAIEHIDPGTPLAQIKVEIDNGTHSCTSEWLNPELWTSLMKFKPTVWTIITAHKRGVIHGNVTEAKNFLWDSIKRLPVLVGWRYVVDSDADGVSTSDNPNYLKIDELFNTALTLVKYPKHQDRMLKLIKDDVVIQEWLGKGICERLDAVLSTKMSGKNRGAPVSCP</sequence>
<keyword evidence="3" id="KW-1185">Reference proteome</keyword>
<accession>A0ABR3AD16</accession>
<name>A0ABR3AD16_9AGAR</name>
<evidence type="ECO:0000256" key="1">
    <source>
        <dbReference type="SAM" id="MobiDB-lite"/>
    </source>
</evidence>